<dbReference type="OrthoDB" id="300855at2759"/>
<dbReference type="AlphaFoldDB" id="A0A653D8A5"/>
<name>A0A653D8A5_CALMS</name>
<dbReference type="GO" id="GO:0033017">
    <property type="term" value="C:sarcoplasmic reticulum membrane"/>
    <property type="evidence" value="ECO:0007669"/>
    <property type="project" value="TreeGrafter"/>
</dbReference>
<reference evidence="2 3" key="1">
    <citation type="submission" date="2019-01" db="EMBL/GenBank/DDBJ databases">
        <authorList>
            <person name="Sayadi A."/>
        </authorList>
    </citation>
    <scope>NUCLEOTIDE SEQUENCE [LARGE SCALE GENOMIC DNA]</scope>
</reference>
<dbReference type="PANTHER" id="PTHR46399">
    <property type="entry name" value="B30.2/SPRY DOMAIN-CONTAINING PROTEIN"/>
    <property type="match status" value="1"/>
</dbReference>
<evidence type="ECO:0000313" key="3">
    <source>
        <dbReference type="Proteomes" id="UP000410492"/>
    </source>
</evidence>
<dbReference type="GO" id="GO:0005219">
    <property type="term" value="F:ryanodine-sensitive calcium-release channel activity"/>
    <property type="evidence" value="ECO:0007669"/>
    <property type="project" value="TreeGrafter"/>
</dbReference>
<organism evidence="2 3">
    <name type="scientific">Callosobruchus maculatus</name>
    <name type="common">Southern cowpea weevil</name>
    <name type="synonym">Pulse bruchid</name>
    <dbReference type="NCBI Taxonomy" id="64391"/>
    <lineage>
        <taxon>Eukaryota</taxon>
        <taxon>Metazoa</taxon>
        <taxon>Ecdysozoa</taxon>
        <taxon>Arthropoda</taxon>
        <taxon>Hexapoda</taxon>
        <taxon>Insecta</taxon>
        <taxon>Pterygota</taxon>
        <taxon>Neoptera</taxon>
        <taxon>Endopterygota</taxon>
        <taxon>Coleoptera</taxon>
        <taxon>Polyphaga</taxon>
        <taxon>Cucujiformia</taxon>
        <taxon>Chrysomeloidea</taxon>
        <taxon>Chrysomelidae</taxon>
        <taxon>Bruchinae</taxon>
        <taxon>Bruchini</taxon>
        <taxon>Callosobruchus</taxon>
    </lineage>
</organism>
<keyword evidence="3" id="KW-1185">Reference proteome</keyword>
<dbReference type="GO" id="GO:0034704">
    <property type="term" value="C:calcium channel complex"/>
    <property type="evidence" value="ECO:0007669"/>
    <property type="project" value="TreeGrafter"/>
</dbReference>
<proteinExistence type="predicted"/>
<dbReference type="GO" id="GO:0014808">
    <property type="term" value="P:release of sequestered calcium ion into cytosol by sarcoplasmic reticulum"/>
    <property type="evidence" value="ECO:0007669"/>
    <property type="project" value="TreeGrafter"/>
</dbReference>
<dbReference type="GO" id="GO:0005790">
    <property type="term" value="C:smooth endoplasmic reticulum"/>
    <property type="evidence" value="ECO:0007669"/>
    <property type="project" value="TreeGrafter"/>
</dbReference>
<evidence type="ECO:0000256" key="1">
    <source>
        <dbReference type="SAM" id="MobiDB-lite"/>
    </source>
</evidence>
<dbReference type="GO" id="GO:0042383">
    <property type="term" value="C:sarcolemma"/>
    <property type="evidence" value="ECO:0007669"/>
    <property type="project" value="TreeGrafter"/>
</dbReference>
<feature type="region of interest" description="Disordered" evidence="1">
    <location>
        <begin position="391"/>
        <end position="417"/>
    </location>
</feature>
<dbReference type="GO" id="GO:0030018">
    <property type="term" value="C:Z disc"/>
    <property type="evidence" value="ECO:0007669"/>
    <property type="project" value="TreeGrafter"/>
</dbReference>
<dbReference type="GO" id="GO:0006941">
    <property type="term" value="P:striated muscle contraction"/>
    <property type="evidence" value="ECO:0007669"/>
    <property type="project" value="TreeGrafter"/>
</dbReference>
<evidence type="ECO:0008006" key="4">
    <source>
        <dbReference type="Google" id="ProtNLM"/>
    </source>
</evidence>
<dbReference type="PANTHER" id="PTHR46399:SF8">
    <property type="entry name" value="B30.2_SPRY DOMAIN-CONTAINING PROTEIN"/>
    <property type="match status" value="1"/>
</dbReference>
<evidence type="ECO:0000313" key="2">
    <source>
        <dbReference type="EMBL" id="VEN56414.1"/>
    </source>
</evidence>
<accession>A0A653D8A5</accession>
<sequence>MLTFFNNTADDLGHTIINLQDGKYSHLRGTHLKTSTSLFYVNAVLLPILTSLFDHLAYCEYGSDLLLDEIQVASYKILQALYTLGTDPSLHRDRKYLKTEMEKYRPALGSCMGAFSSTFPVAFLEPHLNKNNPFSLLNRIADHSLEAQDIMAKMESAMPTLETILSEVDQFVESEKTYNDAPHIIDVIMPMLCSYLPFWWSQGPDNVSPTGGTHVSMVTAEHMNQLLKNVLKLIKKNIGNENSPWMTRIAAYTQQIIINSSEELLKDPFLPLAERVKKRTEVMFHKEESMRGFIKSASDDTSQIETQIQEDWHLLVRDIYSFYPLLIKYVDLQRNHWLRHNIPEAEDLYNCVAEIFNIWSKSQYFLREEQNFISANEIDNMVLIMPTATRRPVVPDGTQTSGGKKKKKHRDKKRDKEKEIQASLMVACLKRLLPVGLNLFAGREQELVQHCKDRFLKKIPEYDIVEFAKTQLTLPDKIDPADEMSWQHYLYSQLGSKKSVSVNVVDNNGKNLLEETVERIVAMSKVLYGLHMIDHPQQQQKGVYRSVVSTQRKRAVLSCFRQASLHSLPSRRNQKIAETVGRDCWEPQEKEPHSLVSG</sequence>
<dbReference type="EMBL" id="CAACVG010010695">
    <property type="protein sequence ID" value="VEN56414.1"/>
    <property type="molecule type" value="Genomic_DNA"/>
</dbReference>
<protein>
    <recommendedName>
        <fullName evidence="4">Ryanodine receptor Ryr domain-containing protein</fullName>
    </recommendedName>
</protein>
<dbReference type="InterPro" id="IPR015925">
    <property type="entry name" value="Ryanodine_IP3_receptor"/>
</dbReference>
<gene>
    <name evidence="2" type="ORF">CALMAC_LOCUS15312</name>
</gene>
<dbReference type="Proteomes" id="UP000410492">
    <property type="component" value="Unassembled WGS sequence"/>
</dbReference>
<feature type="compositionally biased region" description="Basic residues" evidence="1">
    <location>
        <begin position="403"/>
        <end position="413"/>
    </location>
</feature>